<feature type="transmembrane region" description="Helical" evidence="1">
    <location>
        <begin position="107"/>
        <end position="127"/>
    </location>
</feature>
<dbReference type="EMBL" id="OU015567">
    <property type="protein sequence ID" value="CAG5110333.1"/>
    <property type="molecule type" value="Genomic_DNA"/>
</dbReference>
<sequence>MGWTAEELELYPYLNNYTVPEYFKQYGFSDENLIKVILLTKNANFLIVILGFIHYFVIWWVRRNISVSKLLGEESMTRFQKFAQYCKLGQEPAMNSISSTMITNDRVFIIMRITLAMWSLTMILFGWEGIRSLIFGAYFPFAAILSLYVNFQRSRIVEGFGTWTQALNKVNSFLFNVQAPLRLMVSLSWWTRWIGFLRYRDMSRSLDIHPFWLWSKEYTPTLFLLVELLWFDTKVPFDGWIHVTVLGAVSIIGMIQNVNKPPPQGLNAMDRDPAACVVSANIFSIGLMVISLCLAIFSFAKVWIFKKMPVIGQRLTNRQACTEIFQKRHALNKFMPPSMLQKRKTTIRQSYANFGKAAVVRASIARKSATVRMS</sequence>
<dbReference type="Proteomes" id="UP001158576">
    <property type="component" value="Chromosome 2"/>
</dbReference>
<feature type="transmembrane region" description="Helical" evidence="1">
    <location>
        <begin position="43"/>
        <end position="61"/>
    </location>
</feature>
<proteinExistence type="predicted"/>
<gene>
    <name evidence="2" type="ORF">OKIOD_LOCUS13510</name>
</gene>
<accession>A0ABN7SY10</accession>
<organism evidence="2 3">
    <name type="scientific">Oikopleura dioica</name>
    <name type="common">Tunicate</name>
    <dbReference type="NCBI Taxonomy" id="34765"/>
    <lineage>
        <taxon>Eukaryota</taxon>
        <taxon>Metazoa</taxon>
        <taxon>Chordata</taxon>
        <taxon>Tunicata</taxon>
        <taxon>Appendicularia</taxon>
        <taxon>Copelata</taxon>
        <taxon>Oikopleuridae</taxon>
        <taxon>Oikopleura</taxon>
    </lineage>
</organism>
<keyword evidence="1" id="KW-0472">Membrane</keyword>
<evidence type="ECO:0000313" key="3">
    <source>
        <dbReference type="Proteomes" id="UP001158576"/>
    </source>
</evidence>
<feature type="transmembrane region" description="Helical" evidence="1">
    <location>
        <begin position="240"/>
        <end position="258"/>
    </location>
</feature>
<evidence type="ECO:0000313" key="2">
    <source>
        <dbReference type="EMBL" id="CAG5110333.1"/>
    </source>
</evidence>
<protein>
    <submittedName>
        <fullName evidence="2">Oidioi.mRNA.OKI2018_I69.chr2.g4745.t1.cds</fullName>
    </submittedName>
</protein>
<name>A0ABN7SY10_OIKDI</name>
<feature type="transmembrane region" description="Helical" evidence="1">
    <location>
        <begin position="278"/>
        <end position="304"/>
    </location>
</feature>
<evidence type="ECO:0000256" key="1">
    <source>
        <dbReference type="SAM" id="Phobius"/>
    </source>
</evidence>
<feature type="transmembrane region" description="Helical" evidence="1">
    <location>
        <begin position="133"/>
        <end position="151"/>
    </location>
</feature>
<keyword evidence="1" id="KW-1133">Transmembrane helix</keyword>
<keyword evidence="1" id="KW-0812">Transmembrane</keyword>
<keyword evidence="3" id="KW-1185">Reference proteome</keyword>
<reference evidence="2 3" key="1">
    <citation type="submission" date="2021-04" db="EMBL/GenBank/DDBJ databases">
        <authorList>
            <person name="Bliznina A."/>
        </authorList>
    </citation>
    <scope>NUCLEOTIDE SEQUENCE [LARGE SCALE GENOMIC DNA]</scope>
</reference>